<accession>A0ABQ3BP19</accession>
<dbReference type="EMBL" id="BMXY01000001">
    <property type="protein sequence ID" value="GGZ52993.1"/>
    <property type="molecule type" value="Genomic_DNA"/>
</dbReference>
<comment type="caution">
    <text evidence="5">The sequence shown here is derived from an EMBL/GenBank/DDBJ whole genome shotgun (WGS) entry which is preliminary data.</text>
</comment>
<gene>
    <name evidence="5" type="primary">cheV</name>
    <name evidence="5" type="ORF">GCM10008101_02660</name>
</gene>
<feature type="modified residue" description="4-aspartylphosphate" evidence="1">
    <location>
        <position position="269"/>
    </location>
</feature>
<keyword evidence="1" id="KW-0597">Phosphoprotein</keyword>
<evidence type="ECO:0000259" key="3">
    <source>
        <dbReference type="PROSITE" id="PS50110"/>
    </source>
</evidence>
<keyword evidence="6" id="KW-1185">Reference proteome</keyword>
<evidence type="ECO:0000256" key="2">
    <source>
        <dbReference type="SAM" id="MobiDB-lite"/>
    </source>
</evidence>
<evidence type="ECO:0000259" key="4">
    <source>
        <dbReference type="PROSITE" id="PS50851"/>
    </source>
</evidence>
<dbReference type="Proteomes" id="UP000643403">
    <property type="component" value="Unassembled WGS sequence"/>
</dbReference>
<feature type="domain" description="Response regulatory" evidence="3">
    <location>
        <begin position="211"/>
        <end position="336"/>
    </location>
</feature>
<dbReference type="PROSITE" id="PS50110">
    <property type="entry name" value="RESPONSE_REGULATORY"/>
    <property type="match status" value="1"/>
</dbReference>
<dbReference type="PANTHER" id="PTHR47233:SF3">
    <property type="entry name" value="CHEMOTAXIS PROTEIN CHEV"/>
    <property type="match status" value="1"/>
</dbReference>
<feature type="region of interest" description="Disordered" evidence="2">
    <location>
        <begin position="1"/>
        <end position="30"/>
    </location>
</feature>
<dbReference type="Pfam" id="PF01584">
    <property type="entry name" value="CheW"/>
    <property type="match status" value="1"/>
</dbReference>
<name>A0ABQ3BP19_9GAMM</name>
<dbReference type="InterPro" id="IPR024181">
    <property type="entry name" value="Chemotax_regulator_CheV"/>
</dbReference>
<dbReference type="InterPro" id="IPR036061">
    <property type="entry name" value="CheW-like_dom_sf"/>
</dbReference>
<dbReference type="PROSITE" id="PS50851">
    <property type="entry name" value="CHEW"/>
    <property type="match status" value="1"/>
</dbReference>
<evidence type="ECO:0000256" key="1">
    <source>
        <dbReference type="PROSITE-ProRule" id="PRU00169"/>
    </source>
</evidence>
<dbReference type="Gene3D" id="3.40.50.2300">
    <property type="match status" value="1"/>
</dbReference>
<sequence>MPDPSNPRAGAATTRTSRRLKEAPRAADNAGMSRDLLDRIDQRTRLAGHNRLALLLFRLGSRQLFGVNVFKVQEVIPRPPLFTLPQLPPAFAGAADVRGRTVPVLDLGRAVGHAPPPGSPEAPYLVVTEFNRTVQGFLVSGVERIVNIAVEDIQPPPDLGGECHYLTGVTRFHGELIQLLDVESVLAESAPRPMDTAGIQPLALGADIPREVLVVDDSRVARNQIRQLLDQLGLAATLLSDGRQALEHLQQIAEGGTPPDHRYAMVISDIEMPAMDGYTLTTEIRRSPALRGLHVLLHTSLSGVFNHAMVERVGADDFVPKYSERELAARIEHRISTLLRQRAAA</sequence>
<proteinExistence type="predicted"/>
<dbReference type="Gene3D" id="2.30.30.40">
    <property type="entry name" value="SH3 Domains"/>
    <property type="match status" value="1"/>
</dbReference>
<feature type="domain" description="CheW-like" evidence="4">
    <location>
        <begin position="51"/>
        <end position="191"/>
    </location>
</feature>
<dbReference type="SUPFAM" id="SSF50341">
    <property type="entry name" value="CheW-like"/>
    <property type="match status" value="1"/>
</dbReference>
<evidence type="ECO:0000313" key="6">
    <source>
        <dbReference type="Proteomes" id="UP000643403"/>
    </source>
</evidence>
<organism evidence="5 6">
    <name type="scientific">Cognatilysobacter xinjiangensis</name>
    <dbReference type="NCBI Taxonomy" id="546892"/>
    <lineage>
        <taxon>Bacteria</taxon>
        <taxon>Pseudomonadati</taxon>
        <taxon>Pseudomonadota</taxon>
        <taxon>Gammaproteobacteria</taxon>
        <taxon>Lysobacterales</taxon>
        <taxon>Lysobacteraceae</taxon>
        <taxon>Cognatilysobacter</taxon>
    </lineage>
</organism>
<dbReference type="SMART" id="SM00448">
    <property type="entry name" value="REC"/>
    <property type="match status" value="1"/>
</dbReference>
<dbReference type="PIRSF" id="PIRSF002867">
    <property type="entry name" value="CheV"/>
    <property type="match status" value="1"/>
</dbReference>
<dbReference type="InterPro" id="IPR001789">
    <property type="entry name" value="Sig_transdc_resp-reg_receiver"/>
</dbReference>
<protein>
    <submittedName>
        <fullName evidence="5">Chemotaxis protein</fullName>
    </submittedName>
</protein>
<evidence type="ECO:0000313" key="5">
    <source>
        <dbReference type="EMBL" id="GGZ52993.1"/>
    </source>
</evidence>
<dbReference type="PANTHER" id="PTHR47233">
    <property type="entry name" value="CHEMOTAXIS PROTEIN CHEV"/>
    <property type="match status" value="1"/>
</dbReference>
<reference evidence="6" key="1">
    <citation type="journal article" date="2019" name="Int. J. Syst. Evol. Microbiol.">
        <title>The Global Catalogue of Microorganisms (GCM) 10K type strain sequencing project: providing services to taxonomists for standard genome sequencing and annotation.</title>
        <authorList>
            <consortium name="The Broad Institute Genomics Platform"/>
            <consortium name="The Broad Institute Genome Sequencing Center for Infectious Disease"/>
            <person name="Wu L."/>
            <person name="Ma J."/>
        </authorList>
    </citation>
    <scope>NUCLEOTIDE SEQUENCE [LARGE SCALE GENOMIC DNA]</scope>
    <source>
        <strain evidence="6">KCTC 22558</strain>
    </source>
</reference>
<dbReference type="InterPro" id="IPR011006">
    <property type="entry name" value="CheY-like_superfamily"/>
</dbReference>
<dbReference type="Pfam" id="PF00072">
    <property type="entry name" value="Response_reg"/>
    <property type="match status" value="1"/>
</dbReference>
<dbReference type="InterPro" id="IPR002545">
    <property type="entry name" value="CheW-lke_dom"/>
</dbReference>
<dbReference type="SUPFAM" id="SSF52172">
    <property type="entry name" value="CheY-like"/>
    <property type="match status" value="1"/>
</dbReference>
<dbReference type="SMART" id="SM00260">
    <property type="entry name" value="CheW"/>
    <property type="match status" value="1"/>
</dbReference>
<dbReference type="Gene3D" id="2.40.50.180">
    <property type="entry name" value="CheA-289, Domain 4"/>
    <property type="match status" value="1"/>
</dbReference>